<protein>
    <submittedName>
        <fullName evidence="1">Uncharacterized protein</fullName>
    </submittedName>
</protein>
<evidence type="ECO:0000313" key="2">
    <source>
        <dbReference type="Proteomes" id="UP001165960"/>
    </source>
</evidence>
<keyword evidence="2" id="KW-1185">Reference proteome</keyword>
<dbReference type="EMBL" id="QTSX02001901">
    <property type="protein sequence ID" value="KAJ9079159.1"/>
    <property type="molecule type" value="Genomic_DNA"/>
</dbReference>
<sequence>MLRTLTTHLDAAKGKLRDLFYQHGKLCATHPLVVLSLAFTFINTCSAPAIWAYFYNPSSIERFWEFGGSAAPLSPDFIPPVGSNLIAIEQIVIETSLDSELKTAKVLDPGSLNIQTLKLAYNIQRALLKSQAVLEQNKRFTLKDICLKITPDEECLVYSPLEFWNNQLELLEEDDLSKKVSNWVVNSTMGFSIPAWSVFSGIQQGQDPKAFCGAASLQLTYFLKSHSHLPDNDSHLVWEDLWQKVSYDFEPLLGETEELKLISTSEDPTRPQATLLEFTFPRFRFSAEVFIISLGYLSGVIYMFFSMSRFQLVKSKFWLGFAAVLILNVSILMAFGICLFFGSELSSIPWKVVPFLIVAVGSENVLRITQAVVSTSLDLPVRERVGEGVRNCSLGITCHLGIELSVLTASYFSPNPTLSEFGIFGALAVVIDYFLQLTFFVAVLSIDIRRLELSDLQELKDHSCSETKKIRKVPRDSDESLLLAKVWESMVSQIEKMKTYSFFKFAMLGTSLFSAVFISRQLRQTVVFSYPQGLQLSGIDFPYQTHLDEKFWELINPDMSQLFLEVRPARRLMLTWSPSPDKLAALSQLSQPNKEAVRKPTFLTLLLLLTTGACLTMYLNILSKGQHKEKARWQSLDPRKSIRIFKEFWADVYLLESNGQELVAALSLNGELAVWNYHINRVWRQSQGEKRQRITSLAVSTHSWLAIGNSDGSVDFESLEDSSRNLKLDSLVTPGAAMISRLIFLPKNQNILAILADQRLFLYDIKCQTMLFSSEAHLSITYIHALPQAVFAGYGTGEVLAISLDIDADGSIQLTSNVIITSVGLPVTFLDAVDLDGRFRAILVGFKNSDCEVRMLSDINDLSCNLTLSAPGDAGDIIGLRLIAASDGFVATVSFATKSQITHVSHRNASGISPPISPGNFFLKTTSSAGVPSTGCPFTFTHKDTLIGLSRNSHQWELWGVSLSRGSLEDAVENRLGYSLVFDPLVCPAPDESSEEPKSDKIRPWVPFGFVSLPFVPLSENRGLGIALGNYIFCINPQLLLSSQED</sequence>
<dbReference type="Proteomes" id="UP001165960">
    <property type="component" value="Unassembled WGS sequence"/>
</dbReference>
<reference evidence="1" key="1">
    <citation type="submission" date="2022-04" db="EMBL/GenBank/DDBJ databases">
        <title>Genome of the entomopathogenic fungus Entomophthora muscae.</title>
        <authorList>
            <person name="Elya C."/>
            <person name="Lovett B.R."/>
            <person name="Lee E."/>
            <person name="Macias A.M."/>
            <person name="Hajek A.E."/>
            <person name="De Bivort B.L."/>
            <person name="Kasson M.T."/>
            <person name="De Fine Licht H.H."/>
            <person name="Stajich J.E."/>
        </authorList>
    </citation>
    <scope>NUCLEOTIDE SEQUENCE</scope>
    <source>
        <strain evidence="1">Berkeley</strain>
    </source>
</reference>
<organism evidence="1 2">
    <name type="scientific">Entomophthora muscae</name>
    <dbReference type="NCBI Taxonomy" id="34485"/>
    <lineage>
        <taxon>Eukaryota</taxon>
        <taxon>Fungi</taxon>
        <taxon>Fungi incertae sedis</taxon>
        <taxon>Zoopagomycota</taxon>
        <taxon>Entomophthoromycotina</taxon>
        <taxon>Entomophthoromycetes</taxon>
        <taxon>Entomophthorales</taxon>
        <taxon>Entomophthoraceae</taxon>
        <taxon>Entomophthora</taxon>
    </lineage>
</organism>
<name>A0ACC2TWX6_9FUNG</name>
<gene>
    <name evidence="1" type="ORF">DSO57_1038385</name>
</gene>
<evidence type="ECO:0000313" key="1">
    <source>
        <dbReference type="EMBL" id="KAJ9079159.1"/>
    </source>
</evidence>
<comment type="caution">
    <text evidence="1">The sequence shown here is derived from an EMBL/GenBank/DDBJ whole genome shotgun (WGS) entry which is preliminary data.</text>
</comment>
<accession>A0ACC2TWX6</accession>
<proteinExistence type="predicted"/>